<gene>
    <name evidence="3" type="ORF">GCM10010357_06370</name>
</gene>
<evidence type="ECO:0000313" key="4">
    <source>
        <dbReference type="Proteomes" id="UP001500879"/>
    </source>
</evidence>
<dbReference type="InterPro" id="IPR056303">
    <property type="entry name" value="AMIN-like"/>
</dbReference>
<reference evidence="3 4" key="1">
    <citation type="journal article" date="2019" name="Int. J. Syst. Evol. Microbiol.">
        <title>The Global Catalogue of Microorganisms (GCM) 10K type strain sequencing project: providing services to taxonomists for standard genome sequencing and annotation.</title>
        <authorList>
            <consortium name="The Broad Institute Genomics Platform"/>
            <consortium name="The Broad Institute Genome Sequencing Center for Infectious Disease"/>
            <person name="Wu L."/>
            <person name="Ma J."/>
        </authorList>
    </citation>
    <scope>NUCLEOTIDE SEQUENCE [LARGE SCALE GENOMIC DNA]</scope>
    <source>
        <strain evidence="3 4">JCM 4788</strain>
    </source>
</reference>
<organism evidence="3 4">
    <name type="scientific">Streptomyces luteireticuli</name>
    <dbReference type="NCBI Taxonomy" id="173858"/>
    <lineage>
        <taxon>Bacteria</taxon>
        <taxon>Bacillati</taxon>
        <taxon>Actinomycetota</taxon>
        <taxon>Actinomycetes</taxon>
        <taxon>Kitasatosporales</taxon>
        <taxon>Streptomycetaceae</taxon>
        <taxon>Streptomyces</taxon>
    </lineage>
</organism>
<keyword evidence="1" id="KW-0732">Signal</keyword>
<dbReference type="Pfam" id="PF24837">
    <property type="entry name" value="AMIN-like"/>
    <property type="match status" value="1"/>
</dbReference>
<dbReference type="EMBL" id="BAAABX010000006">
    <property type="protein sequence ID" value="GAA0388376.1"/>
    <property type="molecule type" value="Genomic_DNA"/>
</dbReference>
<feature type="domain" description="AMIN-like" evidence="2">
    <location>
        <begin position="59"/>
        <end position="190"/>
    </location>
</feature>
<evidence type="ECO:0000313" key="3">
    <source>
        <dbReference type="EMBL" id="GAA0388376.1"/>
    </source>
</evidence>
<name>A0ABN0Y9T6_9ACTN</name>
<dbReference type="RefSeq" id="WP_344019530.1">
    <property type="nucleotide sequence ID" value="NZ_BAAABX010000006.1"/>
</dbReference>
<evidence type="ECO:0000256" key="1">
    <source>
        <dbReference type="SAM" id="SignalP"/>
    </source>
</evidence>
<accession>A0ABN0Y9T6</accession>
<proteinExistence type="predicted"/>
<dbReference type="Proteomes" id="UP001500879">
    <property type="component" value="Unassembled WGS sequence"/>
</dbReference>
<comment type="caution">
    <text evidence="3">The sequence shown here is derived from an EMBL/GenBank/DDBJ whole genome shotgun (WGS) entry which is preliminary data.</text>
</comment>
<protein>
    <recommendedName>
        <fullName evidence="2">AMIN-like domain-containing protein</fullName>
    </recommendedName>
</protein>
<feature type="signal peptide" evidence="1">
    <location>
        <begin position="1"/>
        <end position="26"/>
    </location>
</feature>
<keyword evidence="4" id="KW-1185">Reference proteome</keyword>
<sequence>MRRLRTALATLVLAGAGLAAATGAVASETAKGAGDATGASCRIGWGSRTKARTDSEYHPLTDVRAGRHRCFDRMVFDVHTTDGHPIGYRVGYVGRLYQDGSGSAVPVTGGAILEIRVAAPSHDPETGGPRYPARPGRPLPGVDLTGYRTFRDARFGGSFEGETLVGLGVRSRLPFRAFQTGNHVVVDVAHTWHTFR</sequence>
<feature type="chain" id="PRO_5045550314" description="AMIN-like domain-containing protein" evidence="1">
    <location>
        <begin position="27"/>
        <end position="196"/>
    </location>
</feature>
<evidence type="ECO:0000259" key="2">
    <source>
        <dbReference type="Pfam" id="PF24837"/>
    </source>
</evidence>